<feature type="region of interest" description="Disordered" evidence="5">
    <location>
        <begin position="138"/>
        <end position="232"/>
    </location>
</feature>
<feature type="compositionally biased region" description="Low complexity" evidence="5">
    <location>
        <begin position="101"/>
        <end position="112"/>
    </location>
</feature>
<proteinExistence type="predicted"/>
<dbReference type="GO" id="GO:0051666">
    <property type="term" value="P:actin cortical patch localization"/>
    <property type="evidence" value="ECO:0007669"/>
    <property type="project" value="InterPro"/>
</dbReference>
<dbReference type="PANTHER" id="PTHR47174:SF3">
    <property type="entry name" value="BRIDGING INTEGRATOR 3"/>
    <property type="match status" value="1"/>
</dbReference>
<evidence type="ECO:0000256" key="2">
    <source>
        <dbReference type="ARBA" id="ARBA00022443"/>
    </source>
</evidence>
<feature type="region of interest" description="Disordered" evidence="5">
    <location>
        <begin position="79"/>
        <end position="125"/>
    </location>
</feature>
<dbReference type="PANTHER" id="PTHR47174">
    <property type="entry name" value="BRIDGING INTEGRATOR 3"/>
    <property type="match status" value="1"/>
</dbReference>
<feature type="domain" description="SH3" evidence="6">
    <location>
        <begin position="210"/>
        <end position="267"/>
    </location>
</feature>
<dbReference type="RefSeq" id="XP_007327835.1">
    <property type="nucleotide sequence ID" value="XM_007327773.1"/>
</dbReference>
<dbReference type="PROSITE" id="PS50002">
    <property type="entry name" value="SH3"/>
    <property type="match status" value="1"/>
</dbReference>
<dbReference type="GeneID" id="18823554"/>
<evidence type="ECO:0000256" key="3">
    <source>
        <dbReference type="ARBA" id="ARBA00022490"/>
    </source>
</evidence>
<dbReference type="InterPro" id="IPR001452">
    <property type="entry name" value="SH3_domain"/>
</dbReference>
<protein>
    <recommendedName>
        <fullName evidence="6">SH3 domain-containing protein</fullName>
    </recommendedName>
</protein>
<dbReference type="OMA" id="AEVLYDY"/>
<dbReference type="AlphaFoldDB" id="K5W5N0"/>
<reference evidence="8" key="1">
    <citation type="journal article" date="2012" name="Proc. Natl. Acad. Sci. U.S.A.">
        <title>Genome sequence of the button mushroom Agaricus bisporus reveals mechanisms governing adaptation to a humic-rich ecological niche.</title>
        <authorList>
            <person name="Morin E."/>
            <person name="Kohler A."/>
            <person name="Baker A.R."/>
            <person name="Foulongne-Oriol M."/>
            <person name="Lombard V."/>
            <person name="Nagy L.G."/>
            <person name="Ohm R.A."/>
            <person name="Patyshakuliyeva A."/>
            <person name="Brun A."/>
            <person name="Aerts A.L."/>
            <person name="Bailey A.M."/>
            <person name="Billette C."/>
            <person name="Coutinho P.M."/>
            <person name="Deakin G."/>
            <person name="Doddapaneni H."/>
            <person name="Floudas D."/>
            <person name="Grimwood J."/>
            <person name="Hilden K."/>
            <person name="Kuees U."/>
            <person name="LaButti K.M."/>
            <person name="Lapidus A."/>
            <person name="Lindquist E.A."/>
            <person name="Lucas S.M."/>
            <person name="Murat C."/>
            <person name="Riley R.W."/>
            <person name="Salamov A.A."/>
            <person name="Schmutz J."/>
            <person name="Subramanian V."/>
            <person name="Woesten H.A.B."/>
            <person name="Xu J."/>
            <person name="Eastwood D.C."/>
            <person name="Foster G.D."/>
            <person name="Sonnenberg A.S."/>
            <person name="Cullen D."/>
            <person name="de Vries R.P."/>
            <person name="Lundell T."/>
            <person name="Hibbett D.S."/>
            <person name="Henrissat B."/>
            <person name="Burton K.S."/>
            <person name="Kerrigan R.W."/>
            <person name="Challen M.P."/>
            <person name="Grigoriev I.V."/>
            <person name="Martin F."/>
        </authorList>
    </citation>
    <scope>NUCLEOTIDE SEQUENCE [LARGE SCALE GENOMIC DNA]</scope>
    <source>
        <strain evidence="8">JB137-S8 / ATCC MYA-4627 / FGSC 10392</strain>
    </source>
</reference>
<sequence>MVFSNLGTNEKDAFFSLLDEYFASRPEILNAQSQDAPPAANAANSNPFRKEITGAQAHVAAAAVGRASNSAAKYMSAGIKNLRGPSPNNTGGGGAGGGASGPETAGQQQQQQRGGGPDNMETQSGGSLADRIAALQAAKQTETGGSTNSAPSTKGFGGMDTSAVKNAFGSMKNSFSNPTKTTQSPPSRFTPPVTRAAAPPQPEPEPEPEEQGDWAEAQYDYESAEPGDLELKEGQRVLVIERTSGDWWTGEMNGKKGLFPASYVKLL</sequence>
<dbReference type="GO" id="GO:0006897">
    <property type="term" value="P:endocytosis"/>
    <property type="evidence" value="ECO:0007669"/>
    <property type="project" value="InterPro"/>
</dbReference>
<dbReference type="InterPro" id="IPR036028">
    <property type="entry name" value="SH3-like_dom_sf"/>
</dbReference>
<evidence type="ECO:0000259" key="6">
    <source>
        <dbReference type="PROSITE" id="PS50002"/>
    </source>
</evidence>
<dbReference type="InterPro" id="IPR046982">
    <property type="entry name" value="BIN3/RVS161-like"/>
</dbReference>
<keyword evidence="2 4" id="KW-0728">SH3 domain</keyword>
<dbReference type="KEGG" id="abp:AGABI1DRAFT112228"/>
<evidence type="ECO:0000256" key="1">
    <source>
        <dbReference type="ARBA" id="ARBA00004496"/>
    </source>
</evidence>
<evidence type="ECO:0000313" key="8">
    <source>
        <dbReference type="Proteomes" id="UP000008493"/>
    </source>
</evidence>
<dbReference type="FunFam" id="2.30.30.40:FF:000072">
    <property type="entry name" value="Unconventional Myosin IB"/>
    <property type="match status" value="1"/>
</dbReference>
<evidence type="ECO:0000313" key="7">
    <source>
        <dbReference type="EMBL" id="EKM82099.1"/>
    </source>
</evidence>
<dbReference type="EMBL" id="JH971387">
    <property type="protein sequence ID" value="EKM82099.1"/>
    <property type="molecule type" value="Genomic_DNA"/>
</dbReference>
<dbReference type="InParanoid" id="K5W5N0"/>
<feature type="compositionally biased region" description="Acidic residues" evidence="5">
    <location>
        <begin position="204"/>
        <end position="213"/>
    </location>
</feature>
<dbReference type="PRINTS" id="PR00499">
    <property type="entry name" value="P67PHOX"/>
</dbReference>
<dbReference type="eggNOG" id="KOG3601">
    <property type="taxonomic scope" value="Eukaryota"/>
</dbReference>
<keyword evidence="3" id="KW-0963">Cytoplasm</keyword>
<dbReference type="Gene3D" id="2.30.30.40">
    <property type="entry name" value="SH3 Domains"/>
    <property type="match status" value="1"/>
</dbReference>
<dbReference type="GO" id="GO:0015629">
    <property type="term" value="C:actin cytoskeleton"/>
    <property type="evidence" value="ECO:0007669"/>
    <property type="project" value="TreeGrafter"/>
</dbReference>
<feature type="compositionally biased region" description="Polar residues" evidence="5">
    <location>
        <begin position="138"/>
        <end position="152"/>
    </location>
</feature>
<dbReference type="SMART" id="SM00326">
    <property type="entry name" value="SH3"/>
    <property type="match status" value="1"/>
</dbReference>
<organism evidence="7 8">
    <name type="scientific">Agaricus bisporus var. burnettii (strain JB137-S8 / ATCC MYA-4627 / FGSC 10392)</name>
    <name type="common">White button mushroom</name>
    <dbReference type="NCBI Taxonomy" id="597362"/>
    <lineage>
        <taxon>Eukaryota</taxon>
        <taxon>Fungi</taxon>
        <taxon>Dikarya</taxon>
        <taxon>Basidiomycota</taxon>
        <taxon>Agaricomycotina</taxon>
        <taxon>Agaricomycetes</taxon>
        <taxon>Agaricomycetidae</taxon>
        <taxon>Agaricales</taxon>
        <taxon>Agaricineae</taxon>
        <taxon>Agaricaceae</taxon>
        <taxon>Agaricus</taxon>
    </lineage>
</organism>
<name>K5W5N0_AGABU</name>
<dbReference type="GO" id="GO:0008289">
    <property type="term" value="F:lipid binding"/>
    <property type="evidence" value="ECO:0007669"/>
    <property type="project" value="TreeGrafter"/>
</dbReference>
<feature type="compositionally biased region" description="Polar residues" evidence="5">
    <location>
        <begin position="171"/>
        <end position="187"/>
    </location>
</feature>
<feature type="compositionally biased region" description="Gly residues" evidence="5">
    <location>
        <begin position="90"/>
        <end position="100"/>
    </location>
</feature>
<evidence type="ECO:0000256" key="4">
    <source>
        <dbReference type="PROSITE-ProRule" id="PRU00192"/>
    </source>
</evidence>
<dbReference type="PRINTS" id="PR00452">
    <property type="entry name" value="SH3DOMAIN"/>
</dbReference>
<dbReference type="OrthoDB" id="10255128at2759"/>
<accession>K5W5N0</accession>
<dbReference type="GO" id="GO:0005737">
    <property type="term" value="C:cytoplasm"/>
    <property type="evidence" value="ECO:0007669"/>
    <property type="project" value="UniProtKB-SubCell"/>
</dbReference>
<dbReference type="GO" id="GO:0097320">
    <property type="term" value="P:plasma membrane tubulation"/>
    <property type="evidence" value="ECO:0007669"/>
    <property type="project" value="TreeGrafter"/>
</dbReference>
<dbReference type="STRING" id="597362.K5W5N0"/>
<dbReference type="HOGENOM" id="CLU_067162_0_0_1"/>
<dbReference type="CDD" id="cd00174">
    <property type="entry name" value="SH3"/>
    <property type="match status" value="1"/>
</dbReference>
<dbReference type="Proteomes" id="UP000008493">
    <property type="component" value="Unassembled WGS sequence"/>
</dbReference>
<evidence type="ECO:0000256" key="5">
    <source>
        <dbReference type="SAM" id="MobiDB-lite"/>
    </source>
</evidence>
<dbReference type="SUPFAM" id="SSF50044">
    <property type="entry name" value="SH3-domain"/>
    <property type="match status" value="1"/>
</dbReference>
<gene>
    <name evidence="7" type="ORF">AGABI1DRAFT_112228</name>
</gene>
<keyword evidence="8" id="KW-1185">Reference proteome</keyword>
<comment type="subcellular location">
    <subcellularLocation>
        <location evidence="1">Cytoplasm</location>
    </subcellularLocation>
</comment>
<dbReference type="Pfam" id="PF00018">
    <property type="entry name" value="SH3_1"/>
    <property type="match status" value="1"/>
</dbReference>